<dbReference type="InterPro" id="IPR031915">
    <property type="entry name" value="Clr2_N"/>
</dbReference>
<dbReference type="AlphaFoldDB" id="A0A9P9DZ95"/>
<organism evidence="3 4">
    <name type="scientific">Dendryphion nanum</name>
    <dbReference type="NCBI Taxonomy" id="256645"/>
    <lineage>
        <taxon>Eukaryota</taxon>
        <taxon>Fungi</taxon>
        <taxon>Dikarya</taxon>
        <taxon>Ascomycota</taxon>
        <taxon>Pezizomycotina</taxon>
        <taxon>Dothideomycetes</taxon>
        <taxon>Pleosporomycetidae</taxon>
        <taxon>Pleosporales</taxon>
        <taxon>Torulaceae</taxon>
        <taxon>Dendryphion</taxon>
    </lineage>
</organism>
<evidence type="ECO:0000256" key="1">
    <source>
        <dbReference type="SAM" id="Coils"/>
    </source>
</evidence>
<dbReference type="OrthoDB" id="5132563at2759"/>
<accession>A0A9P9DZ95</accession>
<gene>
    <name evidence="3" type="ORF">B0J11DRAFT_524292</name>
</gene>
<evidence type="ECO:0000313" key="3">
    <source>
        <dbReference type="EMBL" id="KAH7128158.1"/>
    </source>
</evidence>
<sequence>MASFSPDTRQTLYSRVFSDRGYNFVGIPKASVTINSSEHITAEGSDFSRLFHDPTQDNSNTEAWLAALENFIGKLHDNRQHEKEPSKDDRHVWECIIRPGLVLPVTKDFTRPLHRQHLWLADFESDQTDFKQSIAMFSSHPTELLDVLPQYLQHRRITAIRNRWLSRWSHIQIGERDGSTKKIRWDSSSDLPKKATQFLTAAPSLIRFVHEKSRVAEHILIDALGGCSDLVAEDPLGHKTLDPVGRSASPTPTPSNISHVPMENDSIAHEIQYFYDSLAAADNDIGRATFLSRIREFSSLLECSVVSDNPLSYLGALRIKSQRISSEKREMELLNKIAILEQQNKEAQAQIRKQGRILTNLNYRHLLENLPPREGKLETTAWAEFWGEAVKQANEGRQSPLSKMVNEYRRIEKSGKTSVENITKIGGGLYSIMSTNIHNYGKGGSFSYEPDQWNAMDNDILEGLKPIEVHVNGTVDWVRERLRFVDPGIQKLGKVIRQDQNKLWTIMPNWDDSMEHTPDASEDHWPTKQDEADFGIRCMTSNKPLELIAENWVKRVKHDDSKYKTSITPIFLKTLPPGYAIYERVMKNGDMKYIASGRHDGSYNSLGEFSEHIWYLFLRKERKDVIPCSCVLCNQEEEGKV</sequence>
<protein>
    <recommendedName>
        <fullName evidence="2">Cryptic loci regulator 2 N-terminal domain-containing protein</fullName>
    </recommendedName>
</protein>
<evidence type="ECO:0000313" key="4">
    <source>
        <dbReference type="Proteomes" id="UP000700596"/>
    </source>
</evidence>
<dbReference type="EMBL" id="JAGMWT010000005">
    <property type="protein sequence ID" value="KAH7128158.1"/>
    <property type="molecule type" value="Genomic_DNA"/>
</dbReference>
<name>A0A9P9DZ95_9PLEO</name>
<proteinExistence type="predicted"/>
<dbReference type="Pfam" id="PF16761">
    <property type="entry name" value="Clr2_transil"/>
    <property type="match status" value="1"/>
</dbReference>
<feature type="domain" description="Cryptic loci regulator 2 N-terminal" evidence="2">
    <location>
        <begin position="572"/>
        <end position="633"/>
    </location>
</feature>
<reference evidence="3" key="1">
    <citation type="journal article" date="2021" name="Nat. Commun.">
        <title>Genetic determinants of endophytism in the Arabidopsis root mycobiome.</title>
        <authorList>
            <person name="Mesny F."/>
            <person name="Miyauchi S."/>
            <person name="Thiergart T."/>
            <person name="Pickel B."/>
            <person name="Atanasova L."/>
            <person name="Karlsson M."/>
            <person name="Huettel B."/>
            <person name="Barry K.W."/>
            <person name="Haridas S."/>
            <person name="Chen C."/>
            <person name="Bauer D."/>
            <person name="Andreopoulos W."/>
            <person name="Pangilinan J."/>
            <person name="LaButti K."/>
            <person name="Riley R."/>
            <person name="Lipzen A."/>
            <person name="Clum A."/>
            <person name="Drula E."/>
            <person name="Henrissat B."/>
            <person name="Kohler A."/>
            <person name="Grigoriev I.V."/>
            <person name="Martin F.M."/>
            <person name="Hacquard S."/>
        </authorList>
    </citation>
    <scope>NUCLEOTIDE SEQUENCE</scope>
    <source>
        <strain evidence="3">MPI-CAGE-CH-0243</strain>
    </source>
</reference>
<feature type="coiled-coil region" evidence="1">
    <location>
        <begin position="330"/>
        <end position="357"/>
    </location>
</feature>
<dbReference type="Proteomes" id="UP000700596">
    <property type="component" value="Unassembled WGS sequence"/>
</dbReference>
<keyword evidence="4" id="KW-1185">Reference proteome</keyword>
<keyword evidence="1" id="KW-0175">Coiled coil</keyword>
<comment type="caution">
    <text evidence="3">The sequence shown here is derived from an EMBL/GenBank/DDBJ whole genome shotgun (WGS) entry which is preliminary data.</text>
</comment>
<evidence type="ECO:0000259" key="2">
    <source>
        <dbReference type="Pfam" id="PF16761"/>
    </source>
</evidence>